<feature type="compositionally biased region" description="Polar residues" evidence="1">
    <location>
        <begin position="1393"/>
        <end position="1404"/>
    </location>
</feature>
<feature type="region of interest" description="Disordered" evidence="1">
    <location>
        <begin position="1984"/>
        <end position="2007"/>
    </location>
</feature>
<dbReference type="NCBIfam" id="TIGR01451">
    <property type="entry name" value="B_ant_repeat"/>
    <property type="match status" value="13"/>
</dbReference>
<organism evidence="3 4">
    <name type="scientific">Thiorhodococcus mannitoliphagus</name>
    <dbReference type="NCBI Taxonomy" id="329406"/>
    <lineage>
        <taxon>Bacteria</taxon>
        <taxon>Pseudomonadati</taxon>
        <taxon>Pseudomonadota</taxon>
        <taxon>Gammaproteobacteria</taxon>
        <taxon>Chromatiales</taxon>
        <taxon>Chromatiaceae</taxon>
        <taxon>Thiorhodococcus</taxon>
    </lineage>
</organism>
<dbReference type="SUPFAM" id="SSF49401">
    <property type="entry name" value="Bacterial adhesins"/>
    <property type="match status" value="3"/>
</dbReference>
<feature type="region of interest" description="Disordered" evidence="1">
    <location>
        <begin position="2751"/>
        <end position="2783"/>
    </location>
</feature>
<dbReference type="Gene3D" id="2.60.40.740">
    <property type="match status" value="15"/>
</dbReference>
<feature type="region of interest" description="Disordered" evidence="1">
    <location>
        <begin position="1040"/>
        <end position="1064"/>
    </location>
</feature>
<feature type="domain" description="DUF11" evidence="2">
    <location>
        <begin position="1881"/>
        <end position="1985"/>
    </location>
</feature>
<feature type="region of interest" description="Disordered" evidence="1">
    <location>
        <begin position="1697"/>
        <end position="1730"/>
    </location>
</feature>
<dbReference type="Pfam" id="PF01345">
    <property type="entry name" value="DUF11"/>
    <property type="match status" value="10"/>
</dbReference>
<feature type="domain" description="DUF11" evidence="2">
    <location>
        <begin position="2046"/>
        <end position="2141"/>
    </location>
</feature>
<feature type="region of interest" description="Disordered" evidence="1">
    <location>
        <begin position="3667"/>
        <end position="3708"/>
    </location>
</feature>
<feature type="region of interest" description="Disordered" evidence="1">
    <location>
        <begin position="2442"/>
        <end position="2465"/>
    </location>
</feature>
<dbReference type="Proteomes" id="UP000471640">
    <property type="component" value="Unassembled WGS sequence"/>
</dbReference>
<feature type="domain" description="DUF11" evidence="2">
    <location>
        <begin position="646"/>
        <end position="745"/>
    </location>
</feature>
<dbReference type="InterPro" id="IPR008966">
    <property type="entry name" value="Adhesion_dom_sf"/>
</dbReference>
<evidence type="ECO:0000313" key="3">
    <source>
        <dbReference type="EMBL" id="NEX22790.1"/>
    </source>
</evidence>
<dbReference type="PANTHER" id="PTHR34819">
    <property type="entry name" value="LARGE CYSTEINE-RICH PERIPLASMIC PROTEIN OMCB"/>
    <property type="match status" value="1"/>
</dbReference>
<name>A0A6P1DZ84_9GAMM</name>
<dbReference type="InterPro" id="IPR001434">
    <property type="entry name" value="OmcB-like_DUF11"/>
</dbReference>
<feature type="region of interest" description="Disordered" evidence="1">
    <location>
        <begin position="3373"/>
        <end position="3393"/>
    </location>
</feature>
<gene>
    <name evidence="3" type="ORF">G3480_21210</name>
</gene>
<protein>
    <submittedName>
        <fullName evidence="3">Isopeptide-forming domain-containing fimbrial protein</fullName>
    </submittedName>
</protein>
<dbReference type="EMBL" id="JAAIJR010000125">
    <property type="protein sequence ID" value="NEX22790.1"/>
    <property type="molecule type" value="Genomic_DNA"/>
</dbReference>
<feature type="region of interest" description="Disordered" evidence="1">
    <location>
        <begin position="2278"/>
        <end position="2318"/>
    </location>
</feature>
<feature type="domain" description="DUF11" evidence="2">
    <location>
        <begin position="3432"/>
        <end position="3532"/>
    </location>
</feature>
<feature type="domain" description="DUF11" evidence="2">
    <location>
        <begin position="2187"/>
        <end position="2288"/>
    </location>
</feature>
<evidence type="ECO:0000313" key="4">
    <source>
        <dbReference type="Proteomes" id="UP000471640"/>
    </source>
</evidence>
<evidence type="ECO:0000256" key="1">
    <source>
        <dbReference type="SAM" id="MobiDB-lite"/>
    </source>
</evidence>
<reference evidence="4" key="1">
    <citation type="journal article" date="2020" name="Microbiol. Resour. Announc.">
        <title>Draft Genome Sequences of Thiorhodococcus mannitoliphagus and Thiorhodococcus minor, Purple Sulfur Photosynthetic Bacteria in the Gammaproteobacterial Family Chromatiaceae.</title>
        <authorList>
            <person name="Aviles F.A."/>
            <person name="Meyer T.E."/>
            <person name="Kyndt J.A."/>
        </authorList>
    </citation>
    <scope>NUCLEOTIDE SEQUENCE [LARGE SCALE GENOMIC DNA]</scope>
    <source>
        <strain evidence="4">DSM 18266</strain>
    </source>
</reference>
<sequence length="3775" mass="390753">MGQAAEPQLTEEVPKDSFLGEQFCFETNFTNQGDPGYGPYVRLDLPPELELNSAKIFGAALGGSVVRVGDFPETEPHRLLDPRIDQPVLGTPGHSLTIISFPVGSVVEGAPPLPLELCLTIRPEAIVGTPLPIDLTPVYQFGDTATGDNGPIVGTKVEQDVTPTVLLFKKTDNAPESERPPGSTWPYTYTLTVDIANTATINPIRIADPLPSDFQYDGGGIVISGGQGCSVTGTPPTDNPGGNLEVTCTGNTVGTDSESDIQVQYSGYIVDILDETACSTDSLLNNAVVDATYVDQLAASNVLPATSSGVTVTAKHVAVQKSASPASAKPGQTITYALALQVTDFGDVSALTLTDTLPDGVEFDADSVAVNVGGTDVTVTPDFNVDDTTGTTTVVLDIGSAYFAQFSATQINAGTAISVSYDASILQTYRETGEGPVRASDSLPNTVDVAYDLVQGAATCNDGSAATVGIEPVELTKVIVDKKDFYAPGEQVHFRLTMEVPSGDTRNIIFKDFLPLPVFKVADLDLDFDGADIKRGPQDTAGLTPDEITVDAPENALIINWPSLDSGDEDKIIQVDLYATVTDDPFADELFLTNILQAETSNTPFDPSVATAPINFKVRAPVLEIGKVVSNSTNSDSTIDDDGNLSDADAGDKVTYEITLENTGGADAYEVTVKDPPPTGLEGCSVSSVTVAGLVREFTGTLEETDGLVIAGVIAADQSAVITYVCTLAEGVNPREVLSNEATATWASGTGATPFPEEISDDATVTVASPEIKKGLIPDSPVSPGPDWPSGVVPGDTITYQLTVTLPEGTTPGLTLVDTLPAGFGFVSDSVLVVSAGFTGTVDTTPSVSTSGQTITLNFGEVIADGSEGITANSFLVTYEVQVLDDNANSALSSQQSKKNTVSLDFTDNPGGSITDDYTLEFSEPNLPITKTFSQGPFQAGEEITITLKVENTGTAPAFDIVVTDQLNAGANNDLLDLSTVEAVATPTGYGSNLPLSSGVDTVTYSSNSGVSLAPGDTVTFTFKAKVRDEVVTGSTFTNTADVDWDSQDGTQTNEREGNTDDTADADVAKAAVSKDIFATSEDWTDGSELAIGEVVTYRLRYTIPRGVTESPVNAAIFADTLPAGQQFLVGTATIQASATGVSIADGTWVTGVDNNGELPTEPTAIEPTVVDDSSTPLVVDEDLDFPVGTVTVQSTVVDAQITILFDALVLNTSSNNHNNTKTNTATLNYVNREGNTQSQTDTRQTLIVEPLPAVAKSVSSTTASGGDTLTFTVVASAADTGSNRTRLWDAVVTDDVPTQYQALSLTSAELSRGKVNLSSCGGFSGQILTLKMDCLDADQRYLDPGETITLTYTATLAPEIAFEEVVTNTAVLQGTSLPGSNGTGGATPGVPDSNTGERTGSGALNTSEQAVNDLSASNSATVTADKPSLTKVVADKSLQIGEITTATIKVSVPVGQTDEFVITDDLPAGLRYTGTAIDITLPTSNFTTSKSPSTQLGAGSDPLVFNFGTVVNSATTSQEIVIRYEVQVENVIGNQRNTQLKNNARLTYTGAAAPVTADATITVREPALALAKTITGGTPAVAGSEVSYQLTVSNTDDFATAYRMDLSDLLPPDLLGANDGSEPYFTDVALINPSDAVLKSAGGVLTAADADQTTATNTLAWPAFNLPPNTTLTITYKATVVDGAVTGTTLTNEVQAGYNSLPTGTDGRDGSDVLDDTDPTELDNYGQTTSNDLTLNSSIALQKTLTTGQPDANFAIGEEVLFDVKVSLLAGVTNNVVVTDTLPAGLEFIDLVGINAESGVSYNGSGTAVESPTGTVTVTLGNVTIAPEVADKSLTLQFKAQVRNIASNQNGEPLTNNAAVTSDIGDASDALDVTVVEPVLQVTKTPDTTVPALGNQVTYTVVVSHTAQSTAHAFDVELTDLIPAGLSYVVGSTTSATVDENDPTAPVFSFAEIANGDTKTFSYRATVDLDAVVGGPLQNQISGTFASTADGDGSAESGRNGSDGESGLNDYVFGTTADVTPATTAFLYPVKTVSLVVDGETTGLVDPGDTLEYMIVLTNEGADATGVVFTDTIPANTTYVASSLSTTVGTTDDTGAPNLQVDIGDLAADATVTITFRVTVDTGTATGTVISNQGAVDSEQTVPTPTDADGLRDNGFQPTDIPVGGQPSVQSPLYAEKGVVLLTDVDDNGVVNPGDTLRYSLVLSNNGDQPLTNVSLKDTIPAGLTYVNDSASATGGTPTVNGQSLDWTLETLAAGDFALLLFNVTVNDPLPGSVSSYTFENQGATDSDETQPGLTDGNGDPSDGFQPTEIEATTGSGAPVLDVEKRWSLAEDANDDGLANPGDVIGYRISITNSGSAATVDARLTDAIPTGTTLVSGSVTTDVGVVTGTDPIAINLGTLLPGEVATVRFQVTIDGGVVGGTIIENQGTVTGNNFTAVLSDDNGNPADGRNPTQTPVVNGDDSVATPGGLTKTLVETSEAASTGTNVLIGEVVTFRVGVQVPPGTLRDALIEDVLPAGLGYLPGTGKLSRTFTTGLNAAQNPGDINAEPSGDFVDLIDDTELQQDGQTLSLLLGDVINSDAAAATYTLQYQAVVLNAAANVAGETLSNEATLHWLNALNQSVSLTSVSQTLTVLEPALAIAKAANPSVIVPDGTTTFTLTITHPSGANRATAYDVQLTDLFTNWDSIDPSSITATPSGDVSGVDTSTSTTSALNVSVGTFPVGGQLVITVEATDKGENEDFVDNTVNLTWTSLPGEQGTNDATPGDPGAADGERTGSGVVPNNYTAADTERVRVVDVNFTKDLNNAQTRYAIGDEVEYRLTVTLPPDLDNLDKVVLENSVITDVLDAGLVYVTGSLDATLQDGDITASPSLPADFTVTEDTPQTGETTLTINVGTLTNNNTTEARTLVLTYKARVADVDSNVNNQQLDNAATFDFQVQGNPSPEQLSDAEQIQVGEPDITLLKTITSATTDLDAGSTVSFQVVASNDGTTVAYDTVLSDTLPSGLQDITSLQVTATSGGAPTPTFLTFTENDQSFASDAFDLPVGGSVTLTFSATLTDDVQQGQTIQNQVLADYDSRDGDDENQRDYDADDLSPVITVNADVTLDKAFHPDAGTTEYTIGEEFQYRLTLGIIEGVTRAVSVVDTLPDGVTYLDATVGLGNNGMSTQNPIGTGDQPTDVTGQVLTFNFGDITNPTNSNADDDVITIDIRVRVDNIAANVSGTTLRNNAYVDYRDGQDDPQRVDFDADAGEDGIQPLDTTVVEPVLDLEKTADRPSVALGTEVQFTLSIAHTVDSGSNAFDLVVVDTLPAGLTYVDGSASPAPTSVTGDSSTGQVLTFELGSLTTATGQTQVTLSARAEIDLVIGQELTNSASLTWASQPEATGAANSGRTGPLNDTDTLNGYVSTSEADVTPTTPAFLYPVKTVALIVDGETTGQVDPGDTLEYTIVLTNEGADATGVVFTDSIPANTTYVANSATLDGSQAGTFTDNQLTIDIGVLAADATVTITFRVTVNGDTATGTVISNQGSVDSEQTVPTPTDADGLRDNGFQPTDIPVGGQPSVQSPLYAEKGVVLLNDVDDNGVVNPGDTLRYSLVLSNNGDQPLTNVSLKDTIPTGLTYVNGSANATGGTPTVNGQSLDWTLETLAAGDFALLLFNVTVNDPLPGSVSSYTFENQGATDSDETQPGLTDGNGDPSDGFQPTEIEATTGSGAPVLDVEKRWSLAEDANDDGLANPGDVIGYRISITNSGSAATVDARLTDAIPTGTTLVSGSVTTDVGV</sequence>
<dbReference type="InterPro" id="IPR047589">
    <property type="entry name" value="DUF11_rpt"/>
</dbReference>
<feature type="compositionally biased region" description="Polar residues" evidence="1">
    <location>
        <begin position="3667"/>
        <end position="3683"/>
    </location>
</feature>
<dbReference type="InterPro" id="IPR026466">
    <property type="entry name" value="Fim_isopep_form_D2_dom"/>
</dbReference>
<comment type="caution">
    <text evidence="3">The sequence shown here is derived from an EMBL/GenBank/DDBJ whole genome shotgun (WGS) entry which is preliminary data.</text>
</comment>
<feature type="region of interest" description="Disordered" evidence="1">
    <location>
        <begin position="1374"/>
        <end position="1404"/>
    </location>
</feature>
<accession>A0A6P1DZ84</accession>
<feature type="domain" description="DUF11" evidence="2">
    <location>
        <begin position="2958"/>
        <end position="3084"/>
    </location>
</feature>
<feature type="domain" description="DUF11" evidence="2">
    <location>
        <begin position="3264"/>
        <end position="3379"/>
    </location>
</feature>
<feature type="domain" description="DUF11" evidence="2">
    <location>
        <begin position="927"/>
        <end position="1056"/>
    </location>
</feature>
<keyword evidence="4" id="KW-1185">Reference proteome</keyword>
<evidence type="ECO:0000259" key="2">
    <source>
        <dbReference type="Pfam" id="PF01345"/>
    </source>
</evidence>
<reference evidence="3 4" key="2">
    <citation type="submission" date="2020-02" db="EMBL/GenBank/DDBJ databases">
        <title>Genome sequences of Thiorhodococcus mannitoliphagus and Thiorhodococcus minor, purple sulfur photosynthetic bacteria in the gammaproteobacterial family, Chromatiaceae.</title>
        <authorList>
            <person name="Aviles F.A."/>
            <person name="Meyer T.E."/>
            <person name="Kyndt J.A."/>
        </authorList>
    </citation>
    <scope>NUCLEOTIDE SEQUENCE [LARGE SCALE GENOMIC DNA]</scope>
    <source>
        <strain evidence="3 4">DSM 18266</strain>
    </source>
</reference>
<feature type="compositionally biased region" description="Polar residues" evidence="1">
    <location>
        <begin position="2751"/>
        <end position="2762"/>
    </location>
</feature>
<feature type="compositionally biased region" description="Polar residues" evidence="1">
    <location>
        <begin position="2278"/>
        <end position="2294"/>
    </location>
</feature>
<feature type="compositionally biased region" description="Acidic residues" evidence="1">
    <location>
        <begin position="1713"/>
        <end position="1722"/>
    </location>
</feature>
<feature type="domain" description="DUF11" evidence="2">
    <location>
        <begin position="2340"/>
        <end position="2443"/>
    </location>
</feature>
<feature type="domain" description="DUF11" evidence="2">
    <location>
        <begin position="3577"/>
        <end position="3677"/>
    </location>
</feature>
<dbReference type="PANTHER" id="PTHR34819:SF3">
    <property type="entry name" value="CELL SURFACE PROTEIN"/>
    <property type="match status" value="1"/>
</dbReference>
<dbReference type="NCBIfam" id="TIGR04226">
    <property type="entry name" value="RrgB_K2N_iso_D2"/>
    <property type="match status" value="6"/>
</dbReference>
<proteinExistence type="predicted"/>
<feature type="non-terminal residue" evidence="3">
    <location>
        <position position="3775"/>
    </location>
</feature>
<dbReference type="InterPro" id="IPR051172">
    <property type="entry name" value="Chlamydia_OmcB"/>
</dbReference>